<organism evidence="2 3">
    <name type="scientific">Diacronema lutheri</name>
    <name type="common">Unicellular marine alga</name>
    <name type="synonym">Monochrysis lutheri</name>
    <dbReference type="NCBI Taxonomy" id="2081491"/>
    <lineage>
        <taxon>Eukaryota</taxon>
        <taxon>Haptista</taxon>
        <taxon>Haptophyta</taxon>
        <taxon>Pavlovophyceae</taxon>
        <taxon>Pavlovales</taxon>
        <taxon>Pavlovaceae</taxon>
        <taxon>Diacronema</taxon>
    </lineage>
</organism>
<evidence type="ECO:0000256" key="1">
    <source>
        <dbReference type="SAM" id="MobiDB-lite"/>
    </source>
</evidence>
<feature type="compositionally biased region" description="Low complexity" evidence="1">
    <location>
        <begin position="78"/>
        <end position="88"/>
    </location>
</feature>
<keyword evidence="3" id="KW-1185">Reference proteome</keyword>
<dbReference type="OrthoDB" id="10604109at2759"/>
<dbReference type="EMBL" id="JAGTXO010000033">
    <property type="protein sequence ID" value="KAG8460380.1"/>
    <property type="molecule type" value="Genomic_DNA"/>
</dbReference>
<dbReference type="Proteomes" id="UP000751190">
    <property type="component" value="Unassembled WGS sequence"/>
</dbReference>
<evidence type="ECO:0000313" key="2">
    <source>
        <dbReference type="EMBL" id="KAG8460380.1"/>
    </source>
</evidence>
<comment type="caution">
    <text evidence="2">The sequence shown here is derived from an EMBL/GenBank/DDBJ whole genome shotgun (WGS) entry which is preliminary data.</text>
</comment>
<dbReference type="AlphaFoldDB" id="A0A8J5XC89"/>
<protein>
    <submittedName>
        <fullName evidence="2">Uncharacterized protein</fullName>
    </submittedName>
</protein>
<dbReference type="CDD" id="cd21669">
    <property type="entry name" value="SMP_SF"/>
    <property type="match status" value="1"/>
</dbReference>
<evidence type="ECO:0000313" key="3">
    <source>
        <dbReference type="Proteomes" id="UP000751190"/>
    </source>
</evidence>
<sequence>MPSSSARATAAAHKPGEAWASRSARGGSPAPATPVAPPADSISETLSRLWEGLGGTPRGGTPATPRSTAAKPPPTPSPLAAESASSASSAPRAFAGSIRSSWSELLAAAGFTPRAGAGESAARAPQGSAAPAMRELQRELAELRARSLAQEALLDGWTRFTRDLLFAALFARREENYRAALGASLGARATELDGVRALEVVSVRLPTEVAHTPSLALLKHEAEGVTRWAVDWRPPAANCSVVVRVDGAAPFGRAFSVQCAVSEVRLSGTLRVAIEHARGVKGELAISFLTPPHLDFRVAVVGSWMGGAPLKPLLVHLFSRHIERSLVEPNRLRRDVPGLTPVSSADGGMEGARVEGGAAARSAGADAWPAAAPRHSEAEIAAAADPRLLALLAQQRTDGLWAFDSRLAAALGASLGALQAAMPAELEERQLDEGTEADAPPAKSWASALVLAALRLQHHDALHSWQPRAAVAEQLPAWLQRAAMEAVILLGAGPSGGKGDGKPPP</sequence>
<name>A0A8J5XC89_DIALT</name>
<gene>
    <name evidence="2" type="ORF">KFE25_011871</name>
</gene>
<feature type="region of interest" description="Disordered" evidence="1">
    <location>
        <begin position="1"/>
        <end position="88"/>
    </location>
</feature>
<feature type="compositionally biased region" description="Low complexity" evidence="1">
    <location>
        <begin position="59"/>
        <end position="70"/>
    </location>
</feature>
<proteinExistence type="predicted"/>
<accession>A0A8J5XC89</accession>
<reference evidence="2" key="1">
    <citation type="submission" date="2021-05" db="EMBL/GenBank/DDBJ databases">
        <title>The genome of the haptophyte Pavlova lutheri (Diacronema luteri, Pavlovales) - a model for lipid biosynthesis in eukaryotic algae.</title>
        <authorList>
            <person name="Hulatt C.J."/>
            <person name="Posewitz M.C."/>
        </authorList>
    </citation>
    <scope>NUCLEOTIDE SEQUENCE</scope>
    <source>
        <strain evidence="2">NIVA-4/92</strain>
    </source>
</reference>